<evidence type="ECO:0000256" key="2">
    <source>
        <dbReference type="ARBA" id="ARBA00007293"/>
    </source>
</evidence>
<evidence type="ECO:0000256" key="5">
    <source>
        <dbReference type="PIRSR" id="PIRSR604241-50"/>
    </source>
</evidence>
<evidence type="ECO:0000256" key="6">
    <source>
        <dbReference type="RuleBase" id="RU004384"/>
    </source>
</evidence>
<protein>
    <submittedName>
        <fullName evidence="7">Uncharacterized protein</fullName>
    </submittedName>
</protein>
<dbReference type="SUPFAM" id="SSF54236">
    <property type="entry name" value="Ubiquitin-like"/>
    <property type="match status" value="1"/>
</dbReference>
<dbReference type="Ensembl" id="ENSNVIT00000008440.1">
    <property type="protein sequence ID" value="ENSNVIP00000007210.1"/>
    <property type="gene ID" value="ENSNVIG00000005722.1"/>
</dbReference>
<dbReference type="PANTHER" id="PTHR10969">
    <property type="entry name" value="MICROTUBULE-ASSOCIATED PROTEINS 1A/1B LIGHT CHAIN 3-RELATED"/>
    <property type="match status" value="1"/>
</dbReference>
<evidence type="ECO:0000256" key="4">
    <source>
        <dbReference type="ARBA" id="ARBA00023288"/>
    </source>
</evidence>
<evidence type="ECO:0000256" key="3">
    <source>
        <dbReference type="ARBA" id="ARBA00023136"/>
    </source>
</evidence>
<evidence type="ECO:0000313" key="8">
    <source>
        <dbReference type="Proteomes" id="UP000694425"/>
    </source>
</evidence>
<organism evidence="7 8">
    <name type="scientific">Neovison vison</name>
    <name type="common">American mink</name>
    <name type="synonym">Mustela vison</name>
    <dbReference type="NCBI Taxonomy" id="452646"/>
    <lineage>
        <taxon>Eukaryota</taxon>
        <taxon>Metazoa</taxon>
        <taxon>Chordata</taxon>
        <taxon>Craniata</taxon>
        <taxon>Vertebrata</taxon>
        <taxon>Euteleostomi</taxon>
        <taxon>Mammalia</taxon>
        <taxon>Eutheria</taxon>
        <taxon>Laurasiatheria</taxon>
        <taxon>Carnivora</taxon>
        <taxon>Caniformia</taxon>
        <taxon>Musteloidea</taxon>
        <taxon>Mustelidae</taxon>
        <taxon>Mustelinae</taxon>
        <taxon>Neogale</taxon>
    </lineage>
</organism>
<keyword evidence="4 5" id="KW-0449">Lipoprotein</keyword>
<dbReference type="InterPro" id="IPR004241">
    <property type="entry name" value="Atg8-like"/>
</dbReference>
<dbReference type="InterPro" id="IPR029071">
    <property type="entry name" value="Ubiquitin-like_domsf"/>
</dbReference>
<name>A0A8C7ADR3_NEOVI</name>
<comment type="subcellular location">
    <subcellularLocation>
        <location evidence="1">Membrane</location>
    </subcellularLocation>
</comment>
<evidence type="ECO:0000256" key="1">
    <source>
        <dbReference type="ARBA" id="ARBA00004370"/>
    </source>
</evidence>
<dbReference type="Pfam" id="PF02991">
    <property type="entry name" value="ATG8"/>
    <property type="match status" value="1"/>
</dbReference>
<dbReference type="GO" id="GO:0006914">
    <property type="term" value="P:autophagy"/>
    <property type="evidence" value="ECO:0007669"/>
    <property type="project" value="UniProtKB-KW"/>
</dbReference>
<comment type="similarity">
    <text evidence="2 6">Belongs to the ATG8 family.</text>
</comment>
<dbReference type="GO" id="GO:0016020">
    <property type="term" value="C:membrane"/>
    <property type="evidence" value="ECO:0007669"/>
    <property type="project" value="UniProtKB-SubCell"/>
</dbReference>
<keyword evidence="8" id="KW-1185">Reference proteome</keyword>
<reference evidence="7" key="1">
    <citation type="submission" date="2025-08" db="UniProtKB">
        <authorList>
            <consortium name="Ensembl"/>
        </authorList>
    </citation>
    <scope>IDENTIFICATION</scope>
</reference>
<proteinExistence type="inferred from homology"/>
<dbReference type="GeneTree" id="ENSGT00940000154158"/>
<dbReference type="Proteomes" id="UP000694425">
    <property type="component" value="Unplaced"/>
</dbReference>
<evidence type="ECO:0000313" key="7">
    <source>
        <dbReference type="Ensembl" id="ENSNVIP00000007210.1"/>
    </source>
</evidence>
<keyword evidence="3" id="KW-0472">Membrane</keyword>
<dbReference type="AlphaFoldDB" id="A0A8C7ADR3"/>
<keyword evidence="6" id="KW-0072">Autophagy</keyword>
<feature type="lipid moiety-binding region" description="Phosphatidylserine amidated glycine; alternate" evidence="5">
    <location>
        <position position="112"/>
    </location>
</feature>
<sequence>QDLGENFKWCCTFEQRIKDARSTQKQLPPKSQYHIMYEPYKSEFLAPDHVNMNELIQIIRRLLQFNVNQAFFLVKNGYSTVSISMPISEVCKSKKHENGFLYMVYASQETFGMKLLVFKIRKMCLLYFAPLSSIG</sequence>
<reference evidence="7" key="2">
    <citation type="submission" date="2025-09" db="UniProtKB">
        <authorList>
            <consortium name="Ensembl"/>
        </authorList>
    </citation>
    <scope>IDENTIFICATION</scope>
</reference>
<accession>A0A8C7ADR3</accession>
<dbReference type="Gene3D" id="3.10.20.90">
    <property type="entry name" value="Phosphatidylinositol 3-kinase Catalytic Subunit, Chain A, domain 1"/>
    <property type="match status" value="1"/>
</dbReference>